<evidence type="ECO:0000313" key="2">
    <source>
        <dbReference type="Proteomes" id="UP000218151"/>
    </source>
</evidence>
<proteinExistence type="predicted"/>
<name>A0A2A2SFW9_9SPHN</name>
<organism evidence="1 2">
    <name type="scientific">Sphingomonas lenta</name>
    <dbReference type="NCBI Taxonomy" id="1141887"/>
    <lineage>
        <taxon>Bacteria</taxon>
        <taxon>Pseudomonadati</taxon>
        <taxon>Pseudomonadota</taxon>
        <taxon>Alphaproteobacteria</taxon>
        <taxon>Sphingomonadales</taxon>
        <taxon>Sphingomonadaceae</taxon>
        <taxon>Sphingomonas</taxon>
    </lineage>
</organism>
<gene>
    <name evidence="1" type="ORF">CKY28_09885</name>
</gene>
<protein>
    <submittedName>
        <fullName evidence="1">Uncharacterized protein</fullName>
    </submittedName>
</protein>
<dbReference type="OrthoDB" id="7986530at2"/>
<dbReference type="Proteomes" id="UP000218151">
    <property type="component" value="Unassembled WGS sequence"/>
</dbReference>
<accession>A0A2A2SFW9</accession>
<keyword evidence="2" id="KW-1185">Reference proteome</keyword>
<evidence type="ECO:0000313" key="1">
    <source>
        <dbReference type="EMBL" id="PAX07911.1"/>
    </source>
</evidence>
<dbReference type="AlphaFoldDB" id="A0A2A2SFW9"/>
<reference evidence="2" key="1">
    <citation type="submission" date="2017-09" db="EMBL/GenBank/DDBJ databases">
        <authorList>
            <person name="Feng G."/>
            <person name="Zhu H."/>
        </authorList>
    </citation>
    <scope>NUCLEOTIDE SEQUENCE [LARGE SCALE GENOMIC DNA]</scope>
    <source>
        <strain evidence="2">1PNM-20</strain>
    </source>
</reference>
<comment type="caution">
    <text evidence="1">The sequence shown here is derived from an EMBL/GenBank/DDBJ whole genome shotgun (WGS) entry which is preliminary data.</text>
</comment>
<sequence length="225" mass="24165">MTNFLRGLFGGGRKGTAGPLAAALDHYPPNTPPHPGPVAKLTEAEAEANLRWFLGSRDDRLAALGAVLTDHGMDVAPVLDPAADPVPTYRMLTAWLREALPPRDLLPDGSKNNAPVDAFIRSERRGDEIFFSFVADLALLEGEGVVRRSPGWRWDLARAPADAGTYGFRRVALVRDGGAGRLPLAIDLELETLELLYAMRRSTPDAGQPLGRTLGGVVAGTFDAF</sequence>
<dbReference type="EMBL" id="NSLI01000003">
    <property type="protein sequence ID" value="PAX07911.1"/>
    <property type="molecule type" value="Genomic_DNA"/>
</dbReference>
<dbReference type="RefSeq" id="WP_095998154.1">
    <property type="nucleotide sequence ID" value="NZ_NSLI01000003.1"/>
</dbReference>